<feature type="region of interest" description="Disordered" evidence="1">
    <location>
        <begin position="1"/>
        <end position="26"/>
    </location>
</feature>
<dbReference type="EMBL" id="BAAAPO010000027">
    <property type="protein sequence ID" value="GAA1793938.1"/>
    <property type="molecule type" value="Genomic_DNA"/>
</dbReference>
<evidence type="ECO:0000313" key="3">
    <source>
        <dbReference type="Proteomes" id="UP001499938"/>
    </source>
</evidence>
<reference evidence="3" key="1">
    <citation type="journal article" date="2019" name="Int. J. Syst. Evol. Microbiol.">
        <title>The Global Catalogue of Microorganisms (GCM) 10K type strain sequencing project: providing services to taxonomists for standard genome sequencing and annotation.</title>
        <authorList>
            <consortium name="The Broad Institute Genomics Platform"/>
            <consortium name="The Broad Institute Genome Sequencing Center for Infectious Disease"/>
            <person name="Wu L."/>
            <person name="Ma J."/>
        </authorList>
    </citation>
    <scope>NUCLEOTIDE SEQUENCE [LARGE SCALE GENOMIC DNA]</scope>
    <source>
        <strain evidence="3">JCM 15592</strain>
    </source>
</reference>
<keyword evidence="3" id="KW-1185">Reference proteome</keyword>
<name>A0ABP4XVX4_9MICO</name>
<comment type="caution">
    <text evidence="2">The sequence shown here is derived from an EMBL/GenBank/DDBJ whole genome shotgun (WGS) entry which is preliminary data.</text>
</comment>
<gene>
    <name evidence="2" type="ORF">GCM10009811_18370</name>
</gene>
<organism evidence="2 3">
    <name type="scientific">Nostocoides veronense</name>
    <dbReference type="NCBI Taxonomy" id="330836"/>
    <lineage>
        <taxon>Bacteria</taxon>
        <taxon>Bacillati</taxon>
        <taxon>Actinomycetota</taxon>
        <taxon>Actinomycetes</taxon>
        <taxon>Micrococcales</taxon>
        <taxon>Intrasporangiaceae</taxon>
        <taxon>Nostocoides</taxon>
    </lineage>
</organism>
<evidence type="ECO:0008006" key="4">
    <source>
        <dbReference type="Google" id="ProtNLM"/>
    </source>
</evidence>
<sequence>MRCSCRNHDEREKEAQTYATSPEKLGQGWRRSNLRSADEGQRQLDGRRALGSVDSPIEVIEDVWVDARRTYRHVTCAFSGGPRGPGVQGYMGYETYIYMTAGFVFHHRSRRPNKPLRTGVCTADNVIVPRRDRLAQGLLRRTGSGHTGGQKVRFGQNQSCWQGGEEAWDIA</sequence>
<protein>
    <recommendedName>
        <fullName evidence="4">Transposase</fullName>
    </recommendedName>
</protein>
<evidence type="ECO:0000313" key="2">
    <source>
        <dbReference type="EMBL" id="GAA1793938.1"/>
    </source>
</evidence>
<proteinExistence type="predicted"/>
<accession>A0ABP4XVX4</accession>
<feature type="compositionally biased region" description="Basic and acidic residues" evidence="1">
    <location>
        <begin position="1"/>
        <end position="15"/>
    </location>
</feature>
<dbReference type="Proteomes" id="UP001499938">
    <property type="component" value="Unassembled WGS sequence"/>
</dbReference>
<evidence type="ECO:0000256" key="1">
    <source>
        <dbReference type="SAM" id="MobiDB-lite"/>
    </source>
</evidence>